<keyword evidence="2 4" id="KW-0067">ATP-binding</keyword>
<dbReference type="Proteomes" id="UP000018857">
    <property type="component" value="Unassembled WGS sequence"/>
</dbReference>
<reference evidence="4 5" key="1">
    <citation type="journal article" date="2014" name="Genome Announc.">
        <title>Draft Genome Sequence of Marinomonas sp. Strain D104, a Polycyclic Aromatic Hydrocarbon-Degrading Bacterium from the Deep-Sea Sediment of the Arctic Ocean.</title>
        <authorList>
            <person name="Dong C."/>
            <person name="Bai X."/>
            <person name="Lai Q."/>
            <person name="Xie Y."/>
            <person name="Chen X."/>
            <person name="Shao Z."/>
        </authorList>
    </citation>
    <scope>NUCLEOTIDE SEQUENCE [LARGE SCALE GENOMIC DNA]</scope>
    <source>
        <strain evidence="4 5">D104</strain>
    </source>
</reference>
<dbReference type="STRING" id="1208321.D104_08505"/>
<dbReference type="GO" id="GO:0022857">
    <property type="term" value="F:transmembrane transporter activity"/>
    <property type="evidence" value="ECO:0007669"/>
    <property type="project" value="TreeGrafter"/>
</dbReference>
<dbReference type="GO" id="GO:0016887">
    <property type="term" value="F:ATP hydrolysis activity"/>
    <property type="evidence" value="ECO:0007669"/>
    <property type="project" value="InterPro"/>
</dbReference>
<dbReference type="GO" id="GO:0005886">
    <property type="term" value="C:plasma membrane"/>
    <property type="evidence" value="ECO:0007669"/>
    <property type="project" value="TreeGrafter"/>
</dbReference>
<dbReference type="AlphaFoldDB" id="W1RYE6"/>
<dbReference type="PROSITE" id="PS50893">
    <property type="entry name" value="ABC_TRANSPORTER_2"/>
    <property type="match status" value="1"/>
</dbReference>
<dbReference type="SMART" id="SM00382">
    <property type="entry name" value="AAA"/>
    <property type="match status" value="1"/>
</dbReference>
<dbReference type="EMBL" id="AYOZ01000012">
    <property type="protein sequence ID" value="ETI60734.1"/>
    <property type="molecule type" value="Genomic_DNA"/>
</dbReference>
<dbReference type="InterPro" id="IPR015854">
    <property type="entry name" value="ABC_transpr_LolD-like"/>
</dbReference>
<name>W1RYE6_9GAMM</name>
<feature type="domain" description="ABC transporter" evidence="3">
    <location>
        <begin position="4"/>
        <end position="224"/>
    </location>
</feature>
<keyword evidence="5" id="KW-1185">Reference proteome</keyword>
<dbReference type="Pfam" id="PF00005">
    <property type="entry name" value="ABC_tran"/>
    <property type="match status" value="1"/>
</dbReference>
<organism evidence="4 5">
    <name type="scientific">Marinomonas profundimaris</name>
    <dbReference type="NCBI Taxonomy" id="1208321"/>
    <lineage>
        <taxon>Bacteria</taxon>
        <taxon>Pseudomonadati</taxon>
        <taxon>Pseudomonadota</taxon>
        <taxon>Gammaproteobacteria</taxon>
        <taxon>Oceanospirillales</taxon>
        <taxon>Oceanospirillaceae</taxon>
        <taxon>Marinomonas</taxon>
    </lineage>
</organism>
<keyword evidence="1" id="KW-0547">Nucleotide-binding</keyword>
<dbReference type="InterPro" id="IPR027417">
    <property type="entry name" value="P-loop_NTPase"/>
</dbReference>
<dbReference type="GO" id="GO:0005524">
    <property type="term" value="F:ATP binding"/>
    <property type="evidence" value="ECO:0007669"/>
    <property type="project" value="UniProtKB-KW"/>
</dbReference>
<sequence>MIMLQLKNASVTLDKQLILSLDNVALPYGQLNVLAGPSGAGKSTFLHTISGQLKPTQGEVYWKDFSLEGLNESARSRWRSQNIGFIFQDFNLIPSLSALDNVLLQHSFSHWRISDDVRQLALALLEQFGVPNVHKNISQFSRGEKQRIALARALVGHPEIILADEPTASLDQENADFVIQQLKAQAALGKFVLVVSHDPLVINQAAYTVYLERGVIQHESMDAA</sequence>
<evidence type="ECO:0000313" key="5">
    <source>
        <dbReference type="Proteomes" id="UP000018857"/>
    </source>
</evidence>
<dbReference type="eggNOG" id="COG1136">
    <property type="taxonomic scope" value="Bacteria"/>
</dbReference>
<dbReference type="InterPro" id="IPR003439">
    <property type="entry name" value="ABC_transporter-like_ATP-bd"/>
</dbReference>
<dbReference type="InterPro" id="IPR003593">
    <property type="entry name" value="AAA+_ATPase"/>
</dbReference>
<gene>
    <name evidence="4" type="ORF">D104_08505</name>
</gene>
<protein>
    <submittedName>
        <fullName evidence="4">ABC transporter ATP-binding protein</fullName>
    </submittedName>
</protein>
<dbReference type="PANTHER" id="PTHR24220">
    <property type="entry name" value="IMPORT ATP-BINDING PROTEIN"/>
    <property type="match status" value="1"/>
</dbReference>
<evidence type="ECO:0000256" key="2">
    <source>
        <dbReference type="ARBA" id="ARBA00022840"/>
    </source>
</evidence>
<dbReference type="PANTHER" id="PTHR24220:SF86">
    <property type="entry name" value="ABC TRANSPORTER ABCH.1"/>
    <property type="match status" value="1"/>
</dbReference>
<evidence type="ECO:0000313" key="4">
    <source>
        <dbReference type="EMBL" id="ETI60734.1"/>
    </source>
</evidence>
<dbReference type="PATRIC" id="fig|1208321.3.peg.1684"/>
<dbReference type="SUPFAM" id="SSF52540">
    <property type="entry name" value="P-loop containing nucleoside triphosphate hydrolases"/>
    <property type="match status" value="1"/>
</dbReference>
<proteinExistence type="predicted"/>
<accession>W1RYE6</accession>
<evidence type="ECO:0000256" key="1">
    <source>
        <dbReference type="ARBA" id="ARBA00022741"/>
    </source>
</evidence>
<comment type="caution">
    <text evidence="4">The sequence shown here is derived from an EMBL/GenBank/DDBJ whole genome shotgun (WGS) entry which is preliminary data.</text>
</comment>
<evidence type="ECO:0000259" key="3">
    <source>
        <dbReference type="PROSITE" id="PS50893"/>
    </source>
</evidence>
<dbReference type="Gene3D" id="3.40.50.300">
    <property type="entry name" value="P-loop containing nucleotide triphosphate hydrolases"/>
    <property type="match status" value="1"/>
</dbReference>